<dbReference type="RefSeq" id="XP_018990310.1">
    <property type="nucleotide sequence ID" value="XM_019141503.1"/>
</dbReference>
<dbReference type="STRING" id="1295533.A0A1E3HDW2"/>
<dbReference type="AlphaFoldDB" id="A0A1E3HDW2"/>
<dbReference type="GeneID" id="30158211"/>
<evidence type="ECO:0000256" key="1">
    <source>
        <dbReference type="SAM" id="MobiDB-lite"/>
    </source>
</evidence>
<organism evidence="2 3">
    <name type="scientific">Cryptococcus amylolentus CBS 6039</name>
    <dbReference type="NCBI Taxonomy" id="1295533"/>
    <lineage>
        <taxon>Eukaryota</taxon>
        <taxon>Fungi</taxon>
        <taxon>Dikarya</taxon>
        <taxon>Basidiomycota</taxon>
        <taxon>Agaricomycotina</taxon>
        <taxon>Tremellomycetes</taxon>
        <taxon>Tremellales</taxon>
        <taxon>Cryptococcaceae</taxon>
        <taxon>Cryptococcus</taxon>
    </lineage>
</organism>
<feature type="compositionally biased region" description="Low complexity" evidence="1">
    <location>
        <begin position="141"/>
        <end position="177"/>
    </location>
</feature>
<dbReference type="EMBL" id="AWGJ01000011">
    <property type="protein sequence ID" value="ODN74529.1"/>
    <property type="molecule type" value="Genomic_DNA"/>
</dbReference>
<feature type="region of interest" description="Disordered" evidence="1">
    <location>
        <begin position="43"/>
        <end position="242"/>
    </location>
</feature>
<proteinExistence type="predicted"/>
<keyword evidence="3" id="KW-1185">Reference proteome</keyword>
<evidence type="ECO:0000313" key="2">
    <source>
        <dbReference type="EMBL" id="ODN74529.1"/>
    </source>
</evidence>
<reference evidence="2 3" key="1">
    <citation type="submission" date="2016-06" db="EMBL/GenBank/DDBJ databases">
        <title>Evolution of pathogenesis and genome organization in the Tremellales.</title>
        <authorList>
            <person name="Cuomo C."/>
            <person name="Litvintseva A."/>
            <person name="Heitman J."/>
            <person name="Chen Y."/>
            <person name="Sun S."/>
            <person name="Springer D."/>
            <person name="Dromer F."/>
            <person name="Young S."/>
            <person name="Zeng Q."/>
            <person name="Chapman S."/>
            <person name="Gujja S."/>
            <person name="Saif S."/>
            <person name="Birren B."/>
        </authorList>
    </citation>
    <scope>NUCLEOTIDE SEQUENCE [LARGE SCALE GENOMIC DNA]</scope>
    <source>
        <strain evidence="2 3">CBS 6039</strain>
    </source>
</reference>
<feature type="compositionally biased region" description="Polar residues" evidence="1">
    <location>
        <begin position="215"/>
        <end position="227"/>
    </location>
</feature>
<dbReference type="OrthoDB" id="2575935at2759"/>
<evidence type="ECO:0000313" key="3">
    <source>
        <dbReference type="Proteomes" id="UP000094065"/>
    </source>
</evidence>
<accession>A0A1E3HDW2</accession>
<protein>
    <submittedName>
        <fullName evidence="2">Uncharacterized protein</fullName>
    </submittedName>
</protein>
<feature type="compositionally biased region" description="Low complexity" evidence="1">
    <location>
        <begin position="88"/>
        <end position="117"/>
    </location>
</feature>
<sequence>MFGIKKKLSSLIPNDARAHLQNVFTVEWEDGNKTVLVDVSDTDKQQHEMEMNGVGAGGGGTYGRLADDEEEDRYTRPVLRTRKSSQRLNSSSKNLPSLPSISRKSTSESHAPSSASTFRANPSGPSRYGGTNPFDGSADDYPSPQTSSSSTYTSSPYSTTSPNFPPYSSSSQNFSQGGASGYGSGQERRKAENPWQTFRSDEVDMLGGGDLGVDSPTSSSGTHSNGSVGYEVYRSSRTDPLR</sequence>
<gene>
    <name evidence="2" type="ORF">L202_06902</name>
</gene>
<dbReference type="Proteomes" id="UP000094065">
    <property type="component" value="Unassembled WGS sequence"/>
</dbReference>
<name>A0A1E3HDW2_9TREE</name>
<comment type="caution">
    <text evidence="2">The sequence shown here is derived from an EMBL/GenBank/DDBJ whole genome shotgun (WGS) entry which is preliminary data.</text>
</comment>